<comment type="caution">
    <text evidence="1">The sequence shown here is derived from an EMBL/GenBank/DDBJ whole genome shotgun (WGS) entry which is preliminary data.</text>
</comment>
<evidence type="ECO:0000313" key="2">
    <source>
        <dbReference type="Proteomes" id="UP000828941"/>
    </source>
</evidence>
<keyword evidence="2" id="KW-1185">Reference proteome</keyword>
<proteinExistence type="predicted"/>
<name>A0ACB9QGD3_BAUVA</name>
<gene>
    <name evidence="1" type="ORF">L6164_001432</name>
</gene>
<dbReference type="EMBL" id="CM039426">
    <property type="protein sequence ID" value="KAI4357485.1"/>
    <property type="molecule type" value="Genomic_DNA"/>
</dbReference>
<dbReference type="Proteomes" id="UP000828941">
    <property type="component" value="Chromosome 1"/>
</dbReference>
<organism evidence="1 2">
    <name type="scientific">Bauhinia variegata</name>
    <name type="common">Purple orchid tree</name>
    <name type="synonym">Phanera variegata</name>
    <dbReference type="NCBI Taxonomy" id="167791"/>
    <lineage>
        <taxon>Eukaryota</taxon>
        <taxon>Viridiplantae</taxon>
        <taxon>Streptophyta</taxon>
        <taxon>Embryophyta</taxon>
        <taxon>Tracheophyta</taxon>
        <taxon>Spermatophyta</taxon>
        <taxon>Magnoliopsida</taxon>
        <taxon>eudicotyledons</taxon>
        <taxon>Gunneridae</taxon>
        <taxon>Pentapetalae</taxon>
        <taxon>rosids</taxon>
        <taxon>fabids</taxon>
        <taxon>Fabales</taxon>
        <taxon>Fabaceae</taxon>
        <taxon>Cercidoideae</taxon>
        <taxon>Cercideae</taxon>
        <taxon>Bauhiniinae</taxon>
        <taxon>Bauhinia</taxon>
    </lineage>
</organism>
<evidence type="ECO:0000313" key="1">
    <source>
        <dbReference type="EMBL" id="KAI4357485.1"/>
    </source>
</evidence>
<accession>A0ACB9QGD3</accession>
<sequence>MVIKSSRMKRKLEPEPEPEPALFIKRKLRSKLPRRRRCQISPVLLNSMKFSVHENRGFSVVPVDSSSCSYIGGEVSCNSSRASVDRLNSRKRLINEIEGVHKDEYARCWRNRRSDKQIESEVGVSESSCVESNSGVGNGVWKQSNWILKFRRGRESKNVKETEGNEVSEGCEKSDISRDQEQFSRGNFKISSKITENDVRSVSSDAREKMIAEMIRGKENRALEFEVSPVSRDHVESNSTDLNAQSTIRQPSKNLSVDCDLVCREQLSHEDVSEYCDSSQETALSDLHSEIFPEISESELDFSDFTSSLFIDSGSQFSEGSVGESAPSHTYALFLQYSEEFVKLTTLIDSGTALCFENEISHQPESVMFEDGDDEESYKMLRKRERRQMFLRNYAEKYFCTTKHGELVLEQRLLMVHWIVEQTCREELRQETMFLGVSLLDRVLSKGYFKNKRNLQIVGIACLTLATRIEENQPYNSVRQKNFYVENSVYSRCEVVAMEWVVQEVLNFQCYLPTIYNFLWFYLKAARADANMEKRVKYLAVLALSSPEQLCYSPSTVAATLVFLAYRKVNRNASRNMIRVIILSQYRLRLYYLYFWFNLVMGGKTYVA</sequence>
<reference evidence="1 2" key="1">
    <citation type="journal article" date="2022" name="DNA Res.">
        <title>Chromosomal-level genome assembly of the orchid tree Bauhinia variegata (Leguminosae; Cercidoideae) supports the allotetraploid origin hypothesis of Bauhinia.</title>
        <authorList>
            <person name="Zhong Y."/>
            <person name="Chen Y."/>
            <person name="Zheng D."/>
            <person name="Pang J."/>
            <person name="Liu Y."/>
            <person name="Luo S."/>
            <person name="Meng S."/>
            <person name="Qian L."/>
            <person name="Wei D."/>
            <person name="Dai S."/>
            <person name="Zhou R."/>
        </authorList>
    </citation>
    <scope>NUCLEOTIDE SEQUENCE [LARGE SCALE GENOMIC DNA]</scope>
    <source>
        <strain evidence="1">BV-YZ2020</strain>
    </source>
</reference>
<protein>
    <submittedName>
        <fullName evidence="1">Uncharacterized protein</fullName>
    </submittedName>
</protein>